<comment type="caution">
    <text evidence="8">The sequence shown here is derived from an EMBL/GenBank/DDBJ whole genome shotgun (WGS) entry which is preliminary data.</text>
</comment>
<proteinExistence type="predicted"/>
<evidence type="ECO:0000256" key="7">
    <source>
        <dbReference type="ARBA" id="ARBA00023242"/>
    </source>
</evidence>
<dbReference type="CDD" id="cd12148">
    <property type="entry name" value="fungal_TF_MHR"/>
    <property type="match status" value="1"/>
</dbReference>
<dbReference type="GeneID" id="70185343"/>
<organism evidence="8 9">
    <name type="scientific">Microdochium trichocladiopsis</name>
    <dbReference type="NCBI Taxonomy" id="1682393"/>
    <lineage>
        <taxon>Eukaryota</taxon>
        <taxon>Fungi</taxon>
        <taxon>Dikarya</taxon>
        <taxon>Ascomycota</taxon>
        <taxon>Pezizomycotina</taxon>
        <taxon>Sordariomycetes</taxon>
        <taxon>Xylariomycetidae</taxon>
        <taxon>Xylariales</taxon>
        <taxon>Microdochiaceae</taxon>
        <taxon>Microdochium</taxon>
    </lineage>
</organism>
<keyword evidence="3" id="KW-0862">Zinc</keyword>
<evidence type="ECO:0000256" key="2">
    <source>
        <dbReference type="ARBA" id="ARBA00022723"/>
    </source>
</evidence>
<evidence type="ECO:0000256" key="6">
    <source>
        <dbReference type="ARBA" id="ARBA00023163"/>
    </source>
</evidence>
<dbReference type="RefSeq" id="XP_046005380.1">
    <property type="nucleotide sequence ID" value="XM_046155797.1"/>
</dbReference>
<keyword evidence="5" id="KW-0238">DNA-binding</keyword>
<evidence type="ECO:0000256" key="5">
    <source>
        <dbReference type="ARBA" id="ARBA00023125"/>
    </source>
</evidence>
<keyword evidence="7" id="KW-0539">Nucleus</keyword>
<dbReference type="Proteomes" id="UP000756346">
    <property type="component" value="Unassembled WGS sequence"/>
</dbReference>
<keyword evidence="4" id="KW-0805">Transcription regulation</keyword>
<evidence type="ECO:0000256" key="4">
    <source>
        <dbReference type="ARBA" id="ARBA00023015"/>
    </source>
</evidence>
<keyword evidence="6" id="KW-0804">Transcription</keyword>
<evidence type="ECO:0000313" key="9">
    <source>
        <dbReference type="Proteomes" id="UP000756346"/>
    </source>
</evidence>
<dbReference type="GO" id="GO:0000981">
    <property type="term" value="F:DNA-binding transcription factor activity, RNA polymerase II-specific"/>
    <property type="evidence" value="ECO:0007669"/>
    <property type="project" value="TreeGrafter"/>
</dbReference>
<evidence type="ECO:0000256" key="1">
    <source>
        <dbReference type="ARBA" id="ARBA00004123"/>
    </source>
</evidence>
<dbReference type="GO" id="GO:0045944">
    <property type="term" value="P:positive regulation of transcription by RNA polymerase II"/>
    <property type="evidence" value="ECO:0007669"/>
    <property type="project" value="TreeGrafter"/>
</dbReference>
<comment type="subcellular location">
    <subcellularLocation>
        <location evidence="1">Nucleus</location>
    </subcellularLocation>
</comment>
<dbReference type="PANTHER" id="PTHR47782">
    <property type="entry name" value="ZN(II)2CYS6 TRANSCRIPTION FACTOR (EUROFUNG)-RELATED"/>
    <property type="match status" value="1"/>
</dbReference>
<sequence length="333" mass="37811">MSTPTGLSDGAISVEFPAEAADECITHDGILPGEAPWDKRFALHMFRYRQIQSELRTMLWERFPSCVQVDLRAWQEQMRDRIDTWYQSTPLGNDLDAAEQKILETLEVTHRTAIFHLYRPSPNIPSPDGQQGVAMAQAAIKVVELYERYFRRHMLSIYWRSIENIFLAGTGLLLAYAQFPAVREVIDFASLEAHVHTCASLLWGMVERFPSFQGKRDAFDETAKKVLEELRKARTEVETGDFGAGRSTDLDIGPSTFQAGLDDHGGINHGHMDQSDHHHLTAPWLQGVGLDDHLTPFYPSQGDLFSFQDFDIMDFMDNSFVTDSNPDAHFSTR</sequence>
<gene>
    <name evidence="8" type="ORF">B0I36DRAFT_338685</name>
</gene>
<accession>A0A9P8XVB2</accession>
<protein>
    <submittedName>
        <fullName evidence="8">Uncharacterized protein</fullName>
    </submittedName>
</protein>
<dbReference type="InterPro" id="IPR052202">
    <property type="entry name" value="Yeast_MetPath_Reg"/>
</dbReference>
<dbReference type="EMBL" id="JAGTJQ010000013">
    <property type="protein sequence ID" value="KAH7014413.1"/>
    <property type="molecule type" value="Genomic_DNA"/>
</dbReference>
<dbReference type="AlphaFoldDB" id="A0A9P8XVB2"/>
<reference evidence="8" key="1">
    <citation type="journal article" date="2021" name="Nat. Commun.">
        <title>Genetic determinants of endophytism in the Arabidopsis root mycobiome.</title>
        <authorList>
            <person name="Mesny F."/>
            <person name="Miyauchi S."/>
            <person name="Thiergart T."/>
            <person name="Pickel B."/>
            <person name="Atanasova L."/>
            <person name="Karlsson M."/>
            <person name="Huettel B."/>
            <person name="Barry K.W."/>
            <person name="Haridas S."/>
            <person name="Chen C."/>
            <person name="Bauer D."/>
            <person name="Andreopoulos W."/>
            <person name="Pangilinan J."/>
            <person name="LaButti K."/>
            <person name="Riley R."/>
            <person name="Lipzen A."/>
            <person name="Clum A."/>
            <person name="Drula E."/>
            <person name="Henrissat B."/>
            <person name="Kohler A."/>
            <person name="Grigoriev I.V."/>
            <person name="Martin F.M."/>
            <person name="Hacquard S."/>
        </authorList>
    </citation>
    <scope>NUCLEOTIDE SEQUENCE</scope>
    <source>
        <strain evidence="8">MPI-CAGE-CH-0230</strain>
    </source>
</reference>
<dbReference type="PANTHER" id="PTHR47782:SF1">
    <property type="entry name" value="PYRIMIDINE PATHWAY REGULATORY PROTEIN 1"/>
    <property type="match status" value="1"/>
</dbReference>
<keyword evidence="9" id="KW-1185">Reference proteome</keyword>
<dbReference type="GO" id="GO:0005634">
    <property type="term" value="C:nucleus"/>
    <property type="evidence" value="ECO:0007669"/>
    <property type="project" value="UniProtKB-SubCell"/>
</dbReference>
<evidence type="ECO:0000256" key="3">
    <source>
        <dbReference type="ARBA" id="ARBA00022833"/>
    </source>
</evidence>
<dbReference type="GO" id="GO:0046872">
    <property type="term" value="F:metal ion binding"/>
    <property type="evidence" value="ECO:0007669"/>
    <property type="project" value="UniProtKB-KW"/>
</dbReference>
<keyword evidence="2" id="KW-0479">Metal-binding</keyword>
<dbReference type="GO" id="GO:0043565">
    <property type="term" value="F:sequence-specific DNA binding"/>
    <property type="evidence" value="ECO:0007669"/>
    <property type="project" value="TreeGrafter"/>
</dbReference>
<dbReference type="OrthoDB" id="189997at2759"/>
<evidence type="ECO:0000313" key="8">
    <source>
        <dbReference type="EMBL" id="KAH7014413.1"/>
    </source>
</evidence>
<name>A0A9P8XVB2_9PEZI</name>